<dbReference type="PANTHER" id="PTHR42760:SF133">
    <property type="entry name" value="3-OXOACYL-[ACYL-CARRIER-PROTEIN] REDUCTASE"/>
    <property type="match status" value="1"/>
</dbReference>
<sequence length="242" mass="24452">MASERAWLFLAGATGRVGSAAAETLASQGENLVLHSSGRTESLTELAGRLTAQYGVHTVPVTADVTDAEQLARLNSTLAERGIGALAALVNCTTAYTGGVAGIAELTGDEFRRVVDADLVGAFLLVRELLPLLINQKGAKVVLFSSVAGLRGRPGAAHLCAAKAGVHGLTLALAKELAAHGIAVNCVAPGPIVHADQGRPTRLPPGVAVSTPQEVVNAATYLASAASSPISGQVLVVNGGEV</sequence>
<gene>
    <name evidence="4" type="ORF">HC031_09440</name>
</gene>
<dbReference type="Proteomes" id="UP000722989">
    <property type="component" value="Unassembled WGS sequence"/>
</dbReference>
<proteinExistence type="inferred from homology"/>
<evidence type="ECO:0000313" key="4">
    <source>
        <dbReference type="EMBL" id="NJC69935.1"/>
    </source>
</evidence>
<dbReference type="Gene3D" id="3.40.50.720">
    <property type="entry name" value="NAD(P)-binding Rossmann-like Domain"/>
    <property type="match status" value="1"/>
</dbReference>
<evidence type="ECO:0000313" key="5">
    <source>
        <dbReference type="Proteomes" id="UP000722989"/>
    </source>
</evidence>
<organism evidence="4 5">
    <name type="scientific">Planosporangium thailandense</name>
    <dbReference type="NCBI Taxonomy" id="765197"/>
    <lineage>
        <taxon>Bacteria</taxon>
        <taxon>Bacillati</taxon>
        <taxon>Actinomycetota</taxon>
        <taxon>Actinomycetes</taxon>
        <taxon>Micromonosporales</taxon>
        <taxon>Micromonosporaceae</taxon>
        <taxon>Planosporangium</taxon>
    </lineage>
</organism>
<dbReference type="InterPro" id="IPR057326">
    <property type="entry name" value="KR_dom"/>
</dbReference>
<evidence type="ECO:0000256" key="2">
    <source>
        <dbReference type="ARBA" id="ARBA00023002"/>
    </source>
</evidence>
<reference evidence="4 5" key="1">
    <citation type="submission" date="2020-03" db="EMBL/GenBank/DDBJ databases">
        <title>WGS of the type strain of Planosporangium spp.</title>
        <authorList>
            <person name="Thawai C."/>
        </authorList>
    </citation>
    <scope>NUCLEOTIDE SEQUENCE [LARGE SCALE GENOMIC DNA]</scope>
    <source>
        <strain evidence="4 5">TBRC 5610</strain>
    </source>
</reference>
<keyword evidence="5" id="KW-1185">Reference proteome</keyword>
<protein>
    <submittedName>
        <fullName evidence="4">SDR family oxidoreductase</fullName>
    </submittedName>
</protein>
<dbReference type="EMBL" id="JAATVY010000004">
    <property type="protein sequence ID" value="NJC69935.1"/>
    <property type="molecule type" value="Genomic_DNA"/>
</dbReference>
<dbReference type="CDD" id="cd05233">
    <property type="entry name" value="SDR_c"/>
    <property type="match status" value="1"/>
</dbReference>
<dbReference type="InterPro" id="IPR002347">
    <property type="entry name" value="SDR_fam"/>
</dbReference>
<dbReference type="Pfam" id="PF13561">
    <property type="entry name" value="adh_short_C2"/>
    <property type="match status" value="1"/>
</dbReference>
<dbReference type="SUPFAM" id="SSF51735">
    <property type="entry name" value="NAD(P)-binding Rossmann-fold domains"/>
    <property type="match status" value="1"/>
</dbReference>
<feature type="domain" description="Ketoreductase" evidence="3">
    <location>
        <begin position="6"/>
        <end position="190"/>
    </location>
</feature>
<dbReference type="InterPro" id="IPR036291">
    <property type="entry name" value="NAD(P)-bd_dom_sf"/>
</dbReference>
<evidence type="ECO:0000259" key="3">
    <source>
        <dbReference type="SMART" id="SM00822"/>
    </source>
</evidence>
<dbReference type="PANTHER" id="PTHR42760">
    <property type="entry name" value="SHORT-CHAIN DEHYDROGENASES/REDUCTASES FAMILY MEMBER"/>
    <property type="match status" value="1"/>
</dbReference>
<comment type="similarity">
    <text evidence="1">Belongs to the short-chain dehydrogenases/reductases (SDR) family.</text>
</comment>
<dbReference type="RefSeq" id="WP_167924795.1">
    <property type="nucleotide sequence ID" value="NZ_JAATVY010000004.1"/>
</dbReference>
<comment type="caution">
    <text evidence="4">The sequence shown here is derived from an EMBL/GenBank/DDBJ whole genome shotgun (WGS) entry which is preliminary data.</text>
</comment>
<name>A0ABX0XXH0_9ACTN</name>
<dbReference type="PRINTS" id="PR00081">
    <property type="entry name" value="GDHRDH"/>
</dbReference>
<keyword evidence="2" id="KW-0560">Oxidoreductase</keyword>
<evidence type="ECO:0000256" key="1">
    <source>
        <dbReference type="ARBA" id="ARBA00006484"/>
    </source>
</evidence>
<dbReference type="SMART" id="SM00822">
    <property type="entry name" value="PKS_KR"/>
    <property type="match status" value="1"/>
</dbReference>
<accession>A0ABX0XXH0</accession>